<protein>
    <recommendedName>
        <fullName evidence="2">Galectin</fullName>
    </recommendedName>
</protein>
<dbReference type="Proteomes" id="UP000694397">
    <property type="component" value="Chromosome 20"/>
</dbReference>
<accession>A0A8C9R111</accession>
<dbReference type="SMART" id="SM00276">
    <property type="entry name" value="GLECT"/>
    <property type="match status" value="1"/>
</dbReference>
<keyword evidence="5" id="KW-1185">Reference proteome</keyword>
<dbReference type="GO" id="GO:0005615">
    <property type="term" value="C:extracellular space"/>
    <property type="evidence" value="ECO:0007669"/>
    <property type="project" value="TreeGrafter"/>
</dbReference>
<dbReference type="Pfam" id="PF00337">
    <property type="entry name" value="Gal-bind_lectin"/>
    <property type="match status" value="1"/>
</dbReference>
<dbReference type="GO" id="GO:0002040">
    <property type="term" value="P:sprouting angiogenesis"/>
    <property type="evidence" value="ECO:0007669"/>
    <property type="project" value="Ensembl"/>
</dbReference>
<dbReference type="OrthoDB" id="8918229at2759"/>
<reference evidence="4 5" key="1">
    <citation type="submission" date="2019-04" db="EMBL/GenBank/DDBJ databases">
        <authorList>
            <consortium name="Wellcome Sanger Institute Data Sharing"/>
        </authorList>
    </citation>
    <scope>NUCLEOTIDE SEQUENCE [LARGE SCALE GENOMIC DNA]</scope>
</reference>
<evidence type="ECO:0000313" key="5">
    <source>
        <dbReference type="Proteomes" id="UP000694397"/>
    </source>
</evidence>
<reference evidence="4" key="3">
    <citation type="submission" date="2025-09" db="UniProtKB">
        <authorList>
            <consortium name="Ensembl"/>
        </authorList>
    </citation>
    <scope>IDENTIFICATION</scope>
</reference>
<dbReference type="PANTHER" id="PTHR11346">
    <property type="entry name" value="GALECTIN"/>
    <property type="match status" value="1"/>
</dbReference>
<dbReference type="SUPFAM" id="SSF49899">
    <property type="entry name" value="Concanavalin A-like lectins/glucanases"/>
    <property type="match status" value="1"/>
</dbReference>
<dbReference type="InterPro" id="IPR001079">
    <property type="entry name" value="Galectin_CRD"/>
</dbReference>
<dbReference type="CDD" id="cd00070">
    <property type="entry name" value="GLECT"/>
    <property type="match status" value="1"/>
</dbReference>
<name>A0A8C9R111_SCLFO</name>
<organism evidence="4 5">
    <name type="scientific">Scleropages formosus</name>
    <name type="common">Asian bonytongue</name>
    <name type="synonym">Osteoglossum formosum</name>
    <dbReference type="NCBI Taxonomy" id="113540"/>
    <lineage>
        <taxon>Eukaryota</taxon>
        <taxon>Metazoa</taxon>
        <taxon>Chordata</taxon>
        <taxon>Craniata</taxon>
        <taxon>Vertebrata</taxon>
        <taxon>Euteleostomi</taxon>
        <taxon>Actinopterygii</taxon>
        <taxon>Neopterygii</taxon>
        <taxon>Teleostei</taxon>
        <taxon>Osteoglossocephala</taxon>
        <taxon>Osteoglossomorpha</taxon>
        <taxon>Osteoglossiformes</taxon>
        <taxon>Osteoglossidae</taxon>
        <taxon>Scleropages</taxon>
    </lineage>
</organism>
<gene>
    <name evidence="4" type="primary">lgals2b</name>
</gene>
<evidence type="ECO:0000313" key="4">
    <source>
        <dbReference type="Ensembl" id="ENSSFOP00015007168.1"/>
    </source>
</evidence>
<dbReference type="InterPro" id="IPR044156">
    <property type="entry name" value="Galectin-like"/>
</dbReference>
<reference evidence="4" key="2">
    <citation type="submission" date="2025-08" db="UniProtKB">
        <authorList>
            <consortium name="Ensembl"/>
        </authorList>
    </citation>
    <scope>IDENTIFICATION</scope>
</reference>
<evidence type="ECO:0000256" key="2">
    <source>
        <dbReference type="RuleBase" id="RU102079"/>
    </source>
</evidence>
<dbReference type="Ensembl" id="ENSSFOT00015007277.2">
    <property type="protein sequence ID" value="ENSSFOP00015007168.1"/>
    <property type="gene ID" value="ENSSFOG00015004741.2"/>
</dbReference>
<dbReference type="GO" id="GO:0043236">
    <property type="term" value="F:laminin binding"/>
    <property type="evidence" value="ECO:0007669"/>
    <property type="project" value="TreeGrafter"/>
</dbReference>
<dbReference type="Gene3D" id="2.60.120.200">
    <property type="match status" value="1"/>
</dbReference>
<evidence type="ECO:0000256" key="1">
    <source>
        <dbReference type="ARBA" id="ARBA00022734"/>
    </source>
</evidence>
<feature type="domain" description="Galectin" evidence="3">
    <location>
        <begin position="24"/>
        <end position="158"/>
    </location>
</feature>
<dbReference type="PANTHER" id="PTHR11346:SF97">
    <property type="entry name" value="GALECTIN-1"/>
    <property type="match status" value="1"/>
</dbReference>
<evidence type="ECO:0000259" key="3">
    <source>
        <dbReference type="PROSITE" id="PS51304"/>
    </source>
</evidence>
<dbReference type="AlphaFoldDB" id="A0A8C9R111"/>
<dbReference type="InterPro" id="IPR013320">
    <property type="entry name" value="ConA-like_dom_sf"/>
</dbReference>
<dbReference type="GO" id="GO:0030246">
    <property type="term" value="F:carbohydrate binding"/>
    <property type="evidence" value="ECO:0007669"/>
    <property type="project" value="UniProtKB-UniRule"/>
</dbReference>
<keyword evidence="1 2" id="KW-0430">Lectin</keyword>
<dbReference type="SMART" id="SM00908">
    <property type="entry name" value="Gal-bind_lectin"/>
    <property type="match status" value="1"/>
</dbReference>
<sequence length="158" mass="18410">MHQDLTARSWIFTFHLIASAVPVDLPWCHVILHVSLLYILQCAHLHFALPLPSFSVNIGHGEDNIALHFNPRFNYQGDNNVIVFNSRHGGSWSEERRENHFPFEQGEEFKVTISFNNEEFRVKLPDGNMLYFPNRFGDDKYMYIQVEGDARVTGFKLK</sequence>
<dbReference type="GO" id="GO:0016936">
    <property type="term" value="F:galactoside binding"/>
    <property type="evidence" value="ECO:0007669"/>
    <property type="project" value="TreeGrafter"/>
</dbReference>
<proteinExistence type="predicted"/>
<dbReference type="FunFam" id="2.60.120.200:FF:000021">
    <property type="entry name" value="Galectin"/>
    <property type="match status" value="1"/>
</dbReference>
<dbReference type="PROSITE" id="PS51304">
    <property type="entry name" value="GALECTIN"/>
    <property type="match status" value="1"/>
</dbReference>
<dbReference type="GeneTree" id="ENSGT00940000155025"/>